<reference evidence="2 3" key="1">
    <citation type="submission" date="2024-09" db="EMBL/GenBank/DDBJ databases">
        <title>Genome sequencing and assembly of Phytophthora oleae, isolate VK10A, causative agent of rot of olive drupes.</title>
        <authorList>
            <person name="Conti Taguali S."/>
            <person name="Riolo M."/>
            <person name="La Spada F."/>
            <person name="Cacciola S.O."/>
            <person name="Dionisio G."/>
        </authorList>
    </citation>
    <scope>NUCLEOTIDE SEQUENCE [LARGE SCALE GENOMIC DNA]</scope>
    <source>
        <strain evidence="2 3">VK10A</strain>
    </source>
</reference>
<keyword evidence="3" id="KW-1185">Reference proteome</keyword>
<feature type="region of interest" description="Disordered" evidence="1">
    <location>
        <begin position="25"/>
        <end position="83"/>
    </location>
</feature>
<feature type="compositionally biased region" description="Low complexity" evidence="1">
    <location>
        <begin position="26"/>
        <end position="42"/>
    </location>
</feature>
<organism evidence="2 3">
    <name type="scientific">Phytophthora oleae</name>
    <dbReference type="NCBI Taxonomy" id="2107226"/>
    <lineage>
        <taxon>Eukaryota</taxon>
        <taxon>Sar</taxon>
        <taxon>Stramenopiles</taxon>
        <taxon>Oomycota</taxon>
        <taxon>Peronosporomycetes</taxon>
        <taxon>Peronosporales</taxon>
        <taxon>Peronosporaceae</taxon>
        <taxon>Phytophthora</taxon>
    </lineage>
</organism>
<feature type="compositionally biased region" description="Basic residues" evidence="1">
    <location>
        <begin position="61"/>
        <end position="72"/>
    </location>
</feature>
<accession>A0ABD3FW43</accession>
<dbReference type="PANTHER" id="PTHR35796:SF3">
    <property type="entry name" value="BHLH DOMAIN-CONTAINING PROTEIN"/>
    <property type="match status" value="1"/>
</dbReference>
<proteinExistence type="predicted"/>
<dbReference type="Proteomes" id="UP001632037">
    <property type="component" value="Unassembled WGS sequence"/>
</dbReference>
<name>A0ABD3FW43_9STRA</name>
<gene>
    <name evidence="2" type="ORF">V7S43_004143</name>
</gene>
<dbReference type="EMBL" id="JBIMZQ010000006">
    <property type="protein sequence ID" value="KAL3670958.1"/>
    <property type="molecule type" value="Genomic_DNA"/>
</dbReference>
<evidence type="ECO:0000313" key="2">
    <source>
        <dbReference type="EMBL" id="KAL3670958.1"/>
    </source>
</evidence>
<evidence type="ECO:0008006" key="4">
    <source>
        <dbReference type="Google" id="ProtNLM"/>
    </source>
</evidence>
<sequence>MNILVTDADESATLQATLAFLDAWEPSTGSSSTNSPVSSSQSPPTPCLAPQQKQQQDHHSLPPKRKKPRRKYPNSSSTVLQRRKKAEILALRNEVEQLEEQLTQLKQVPGYKCPVSDVEEALVEFRPMSWAEQAAVQYRGRLQAEKVNSKLKSIMANQVKVSETLRTLIQKTAVMEDMDFLHPDPCRPLSDGLYDMSLLEKSVERLYLNADAVFKPEKVNSISVQAMVKQNQSLGKILEIVSTTPMMCSLKMASDTLWNWFSLAKSMRNRPNILERNYTLLLESQMGPLECRKQNFVRRFEEEDRVVIIWTDILSLPKYQLQFRNQAWMFITPSADAPKDASVLRTFQRLFIDHEGSQPMQSNSFVQESVFQELSKLYRRFLQSQQSAMMEETRPATMIPGSVVSGIAV</sequence>
<comment type="caution">
    <text evidence="2">The sequence shown here is derived from an EMBL/GenBank/DDBJ whole genome shotgun (WGS) entry which is preliminary data.</text>
</comment>
<evidence type="ECO:0000256" key="1">
    <source>
        <dbReference type="SAM" id="MobiDB-lite"/>
    </source>
</evidence>
<dbReference type="PANTHER" id="PTHR35796">
    <property type="entry name" value="HYPOTHETICAL CYTOSOLIC PROTEIN"/>
    <property type="match status" value="1"/>
</dbReference>
<dbReference type="AlphaFoldDB" id="A0ABD3FW43"/>
<protein>
    <recommendedName>
        <fullName evidence="4">BZIP domain-containing protein</fullName>
    </recommendedName>
</protein>
<evidence type="ECO:0000313" key="3">
    <source>
        <dbReference type="Proteomes" id="UP001632037"/>
    </source>
</evidence>